<evidence type="ECO:0000256" key="1">
    <source>
        <dbReference type="ARBA" id="ARBA00001968"/>
    </source>
</evidence>
<dbReference type="Pfam" id="PF08340">
    <property type="entry name" value="YicC-like_C"/>
    <property type="match status" value="1"/>
</dbReference>
<dbReference type="Proteomes" id="UP000749471">
    <property type="component" value="Unassembled WGS sequence"/>
</dbReference>
<gene>
    <name evidence="8" type="ORF">KQI42_07115</name>
</gene>
<proteinExistence type="inferred from homology"/>
<dbReference type="PANTHER" id="PTHR30636:SF3">
    <property type="entry name" value="UPF0701 PROTEIN YICC"/>
    <property type="match status" value="1"/>
</dbReference>
<evidence type="ECO:0000313" key="9">
    <source>
        <dbReference type="Proteomes" id="UP000749471"/>
    </source>
</evidence>
<comment type="cofactor">
    <cofactor evidence="1">
        <name>a divalent metal cation</name>
        <dbReference type="ChEBI" id="CHEBI:60240"/>
    </cofactor>
</comment>
<evidence type="ECO:0000259" key="7">
    <source>
        <dbReference type="Pfam" id="PF08340"/>
    </source>
</evidence>
<evidence type="ECO:0000256" key="2">
    <source>
        <dbReference type="ARBA" id="ARBA00022722"/>
    </source>
</evidence>
<dbReference type="EMBL" id="JAHLPM010000004">
    <property type="protein sequence ID" value="MBU5437771.1"/>
    <property type="molecule type" value="Genomic_DNA"/>
</dbReference>
<evidence type="ECO:0000256" key="3">
    <source>
        <dbReference type="ARBA" id="ARBA00022759"/>
    </source>
</evidence>
<comment type="similarity">
    <text evidence="5">Belongs to the YicC/YloC family.</text>
</comment>
<protein>
    <submittedName>
        <fullName evidence="8">YicC family protein</fullName>
    </submittedName>
</protein>
<keyword evidence="4" id="KW-0378">Hydrolase</keyword>
<dbReference type="InterPro" id="IPR013551">
    <property type="entry name" value="YicC-like_C"/>
</dbReference>
<comment type="caution">
    <text evidence="8">The sequence shown here is derived from an EMBL/GenBank/DDBJ whole genome shotgun (WGS) entry which is preliminary data.</text>
</comment>
<dbReference type="PANTHER" id="PTHR30636">
    <property type="entry name" value="UPF0701 PROTEIN YICC"/>
    <property type="match status" value="1"/>
</dbReference>
<dbReference type="NCBIfam" id="TIGR00255">
    <property type="entry name" value="YicC/YloC family endoribonuclease"/>
    <property type="match status" value="1"/>
</dbReference>
<evidence type="ECO:0000256" key="5">
    <source>
        <dbReference type="ARBA" id="ARBA00035648"/>
    </source>
</evidence>
<accession>A0ABS6E4L9</accession>
<dbReference type="Pfam" id="PF03755">
    <property type="entry name" value="YicC-like_N"/>
    <property type="match status" value="1"/>
</dbReference>
<keyword evidence="9" id="KW-1185">Reference proteome</keyword>
<organism evidence="8 9">
    <name type="scientific">Tissierella simiarum</name>
    <dbReference type="NCBI Taxonomy" id="2841534"/>
    <lineage>
        <taxon>Bacteria</taxon>
        <taxon>Bacillati</taxon>
        <taxon>Bacillota</taxon>
        <taxon>Tissierellia</taxon>
        <taxon>Tissierellales</taxon>
        <taxon>Tissierellaceae</taxon>
        <taxon>Tissierella</taxon>
    </lineage>
</organism>
<evidence type="ECO:0000313" key="8">
    <source>
        <dbReference type="EMBL" id="MBU5437771.1"/>
    </source>
</evidence>
<feature type="domain" description="Endoribonuclease YicC-like C-terminal" evidence="7">
    <location>
        <begin position="176"/>
        <end position="296"/>
    </location>
</feature>
<dbReference type="InterPro" id="IPR013527">
    <property type="entry name" value="YicC-like_N"/>
</dbReference>
<reference evidence="8 9" key="1">
    <citation type="submission" date="2021-06" db="EMBL/GenBank/DDBJ databases">
        <authorList>
            <person name="Sun Q."/>
            <person name="Li D."/>
        </authorList>
    </citation>
    <scope>NUCLEOTIDE SEQUENCE [LARGE SCALE GENOMIC DNA]</scope>
    <source>
        <strain evidence="8 9">MSJ-40</strain>
    </source>
</reference>
<sequence length="296" mass="34550">MSIVIRSMTGFGRGENTDGIHNFKVEIKAVNHRYNDIVVKMPKHINYLEEKVKKTIKEKINRGRVETFINLEYINESAIDIKVDIPLAKSYKVALEEILMELGIEDDIRLSNILNMSEVVKTERRELDEDMAWNCLKEALNMALEDIIRMRESEGEELKEDIKSNLDKIEDMVSKIKERSPLVVLEYKDKLKERIRELLDADVNVDEDRFNCEVVFFADKSNINEEIVRLRSHIKQFLSILEENEPIGRKLDFLVQEMNREINTIGSKASDLIISNLVVEIKSEIEKIREQVQNVE</sequence>
<evidence type="ECO:0000256" key="4">
    <source>
        <dbReference type="ARBA" id="ARBA00022801"/>
    </source>
</evidence>
<keyword evidence="3" id="KW-0255">Endonuclease</keyword>
<keyword evidence="2" id="KW-0540">Nuclease</keyword>
<evidence type="ECO:0000259" key="6">
    <source>
        <dbReference type="Pfam" id="PF03755"/>
    </source>
</evidence>
<name>A0ABS6E4L9_9FIRM</name>
<feature type="domain" description="Endoribonuclease YicC-like N-terminal" evidence="6">
    <location>
        <begin position="5"/>
        <end position="159"/>
    </location>
</feature>
<dbReference type="InterPro" id="IPR005229">
    <property type="entry name" value="YicC/YloC-like"/>
</dbReference>